<dbReference type="AlphaFoldDB" id="V2V570"/>
<dbReference type="EMBL" id="AYEV01000002">
    <property type="protein sequence ID" value="ESK57387.1"/>
    <property type="molecule type" value="Genomic_DNA"/>
</dbReference>
<sequence>MIKKRLNKLTAILISLTIATLLLVGGCVHRIETDFHAPQIEGMFWQPDLATTVPQGNWDLLGVTTFVPQWSVVESKSWFDHDINFPKWEKNINLKQLNQEPWAKNIILGLAGEYNEKIARSNVLTLADHSKQIIEKTKSIPLKGYYLPIEADPTWLCVDDLAKAIRTLPKPIWVSIYSADQTPKHLDAWLKSWLPPQTGVFFQDGVGVGTRSPQEARATLDELQKEFGKENVIIVLEAFRPVKEGKFRSAYPWELIEQLKAYEGQKVYIFDGPHYMNRVTVYAVALWYQLKYGSPLKSSA</sequence>
<dbReference type="Proteomes" id="UP000017404">
    <property type="component" value="Unassembled WGS sequence"/>
</dbReference>
<evidence type="ECO:0000313" key="1">
    <source>
        <dbReference type="EMBL" id="ESK57387.1"/>
    </source>
</evidence>
<proteinExistence type="predicted"/>
<protein>
    <submittedName>
        <fullName evidence="1">Uncharacterized protein</fullName>
    </submittedName>
</protein>
<dbReference type="OrthoDB" id="8445543at2"/>
<organism evidence="1 2">
    <name type="scientific">Acinetobacter tjernbergiae DSM 14971 = CIP 107465</name>
    <dbReference type="NCBI Taxonomy" id="1120928"/>
    <lineage>
        <taxon>Bacteria</taxon>
        <taxon>Pseudomonadati</taxon>
        <taxon>Pseudomonadota</taxon>
        <taxon>Gammaproteobacteria</taxon>
        <taxon>Moraxellales</taxon>
        <taxon>Moraxellaceae</taxon>
        <taxon>Acinetobacter</taxon>
    </lineage>
</organism>
<name>V2V570_9GAMM</name>
<reference evidence="1 2" key="1">
    <citation type="submission" date="2013-10" db="EMBL/GenBank/DDBJ databases">
        <title>The Genome Sequence of Acinetobacter tjernbergiae CIP107465.</title>
        <authorList>
            <consortium name="The Broad Institute Genomics Platform"/>
            <consortium name="The Broad Institute Genome Sequencing Center for Infectious Disease"/>
            <person name="Cerqueira G."/>
            <person name="Feldgarden M."/>
            <person name="Courvalin P."/>
            <person name="Grillot-Courvalin C."/>
            <person name="Clermont D."/>
            <person name="Rocha E."/>
            <person name="Yoon E.-J."/>
            <person name="Nemec A."/>
            <person name="Young S.K."/>
            <person name="Zeng Q."/>
            <person name="Gargeya S."/>
            <person name="Fitzgerald M."/>
            <person name="Abouelleil A."/>
            <person name="Alvarado L."/>
            <person name="Berlin A.M."/>
            <person name="Chapman S.B."/>
            <person name="Gainer-Dewar J."/>
            <person name="Goldberg J."/>
            <person name="Gnerre S."/>
            <person name="Griggs A."/>
            <person name="Gujja S."/>
            <person name="Hansen M."/>
            <person name="Howarth C."/>
            <person name="Imamovic A."/>
            <person name="Ireland A."/>
            <person name="Larimer J."/>
            <person name="McCowan C."/>
            <person name="Murphy C."/>
            <person name="Pearson M."/>
            <person name="Poon T.W."/>
            <person name="Priest M."/>
            <person name="Roberts A."/>
            <person name="Saif S."/>
            <person name="Shea T."/>
            <person name="Sykes S."/>
            <person name="Wortman J."/>
            <person name="Nusbaum C."/>
            <person name="Birren B."/>
        </authorList>
    </citation>
    <scope>NUCLEOTIDE SEQUENCE [LARGE SCALE GENOMIC DNA]</scope>
    <source>
        <strain evidence="1 2">CIP 107465</strain>
    </source>
</reference>
<gene>
    <name evidence="1" type="ORF">F990_00304</name>
</gene>
<dbReference type="Gene3D" id="3.20.20.80">
    <property type="entry name" value="Glycosidases"/>
    <property type="match status" value="1"/>
</dbReference>
<comment type="caution">
    <text evidence="1">The sequence shown here is derived from an EMBL/GenBank/DDBJ whole genome shotgun (WGS) entry which is preliminary data.</text>
</comment>
<dbReference type="STRING" id="202955.GCA_000759995_03029"/>
<accession>V2V570</accession>
<dbReference type="PATRIC" id="fig|1120928.5.peg.317"/>
<dbReference type="eggNOG" id="ENOG502Z9GK">
    <property type="taxonomic scope" value="Bacteria"/>
</dbReference>
<dbReference type="PROSITE" id="PS51257">
    <property type="entry name" value="PROKAR_LIPOPROTEIN"/>
    <property type="match status" value="1"/>
</dbReference>
<keyword evidence="2" id="KW-1185">Reference proteome</keyword>
<evidence type="ECO:0000313" key="2">
    <source>
        <dbReference type="Proteomes" id="UP000017404"/>
    </source>
</evidence>
<dbReference type="RefSeq" id="WP_018677077.1">
    <property type="nucleotide sequence ID" value="NZ_AYEV01000002.1"/>
</dbReference>